<organism evidence="1 2">
    <name type="scientific">Peribacillus glennii</name>
    <dbReference type="NCBI Taxonomy" id="2303991"/>
    <lineage>
        <taxon>Bacteria</taxon>
        <taxon>Bacillati</taxon>
        <taxon>Bacillota</taxon>
        <taxon>Bacilli</taxon>
        <taxon>Bacillales</taxon>
        <taxon>Bacillaceae</taxon>
        <taxon>Peribacillus</taxon>
    </lineage>
</organism>
<name>A0A372LH25_9BACI</name>
<sequence>MENQNDINQQQSSEQQKEIFQTYTWQWFFAKEAEGITASSAGVEYSHFIKRHFGMDIDYRRLIIDSVKELAGNVRADFNETSTNDLVSRCEEIRRRYLDYLDTKIQGDAGIVKTQIDNLLELERLAGNTARETIKITSIPPVLGLIGFACSLHLLVIIEVIPGAADFNDTLTRLASEYGNLLERGSAELSEQAGGGEAAKDHEVFKNLANAWRLLPNKHGL</sequence>
<protein>
    <submittedName>
        <fullName evidence="1">Uncharacterized protein</fullName>
    </submittedName>
</protein>
<gene>
    <name evidence="1" type="ORF">D0466_03070</name>
</gene>
<keyword evidence="2" id="KW-1185">Reference proteome</keyword>
<evidence type="ECO:0000313" key="2">
    <source>
        <dbReference type="Proteomes" id="UP000262939"/>
    </source>
</evidence>
<evidence type="ECO:0000313" key="1">
    <source>
        <dbReference type="EMBL" id="RFU64916.1"/>
    </source>
</evidence>
<dbReference type="Proteomes" id="UP000262939">
    <property type="component" value="Unassembled WGS sequence"/>
</dbReference>
<accession>A0A372LH25</accession>
<dbReference type="AlphaFoldDB" id="A0A372LH25"/>
<proteinExistence type="predicted"/>
<comment type="caution">
    <text evidence="1">The sequence shown here is derived from an EMBL/GenBank/DDBJ whole genome shotgun (WGS) entry which is preliminary data.</text>
</comment>
<dbReference type="RefSeq" id="WP_117321092.1">
    <property type="nucleotide sequence ID" value="NZ_QVTD01000003.1"/>
</dbReference>
<dbReference type="OrthoDB" id="2842413at2"/>
<reference evidence="1 2" key="1">
    <citation type="submission" date="2018-08" db="EMBL/GenBank/DDBJ databases">
        <title>Bacillus chawlae sp. nov., Bacillus glennii sp. nov., and Bacillus saganii sp. nov. Isolated from the Vehicle Assembly Building at Kennedy Space Center where the Viking Spacecraft were Assembled.</title>
        <authorList>
            <person name="Seuylemezian A."/>
            <person name="Vaishampayan P."/>
        </authorList>
    </citation>
    <scope>NUCLEOTIDE SEQUENCE [LARGE SCALE GENOMIC DNA]</scope>
    <source>
        <strain evidence="1 2">V44-8</strain>
    </source>
</reference>
<dbReference type="EMBL" id="QVTD01000003">
    <property type="protein sequence ID" value="RFU64916.1"/>
    <property type="molecule type" value="Genomic_DNA"/>
</dbReference>